<keyword evidence="3 7" id="KW-0812">Transmembrane</keyword>
<sequence>MRALIARLLRLRIVRAFLRYSERRGPMLADSITYRALFSVFAAVLLGFSAAALWLGNNPDALAALADSLNTVIPGLADIVDPTQVRANLGFSLVGAASLVGLVGAAISAIGSLRSALRILADELTDQTFILWVLLRNLLVAIAFGGLLVLAVVASTVGALWIPEVTGWLGLSGSPVAEWVTRGFGILVVFAIDTLAVVLVFRLLSGVRASGRALWAGAALGGVGLTVLQELSGLFVRGAASNPLLASFAALIALLIWFNLSAQVILIASSYIITATEESRDRLRAKYGASTLVQRRRQRAEDAVQAATRELRDAQEAERAEREA</sequence>
<keyword evidence="2" id="KW-1003">Cell membrane</keyword>
<evidence type="ECO:0000256" key="2">
    <source>
        <dbReference type="ARBA" id="ARBA00022475"/>
    </source>
</evidence>
<reference evidence="8 9" key="1">
    <citation type="submission" date="2022-04" db="EMBL/GenBank/DDBJ databases">
        <title>Leucobacter sp. isolated from rhizosphere of onion.</title>
        <authorList>
            <person name="Won M."/>
            <person name="Lee C.-M."/>
            <person name="Woen H.-Y."/>
            <person name="Kwon S.-W."/>
        </authorList>
    </citation>
    <scope>NUCLEOTIDE SEQUENCE [LARGE SCALE GENOMIC DNA]</scope>
    <source>
        <strain evidence="8 9">H25R-14</strain>
    </source>
</reference>
<feature type="transmembrane region" description="Helical" evidence="7">
    <location>
        <begin position="182"/>
        <end position="201"/>
    </location>
</feature>
<dbReference type="RefSeq" id="WP_244687391.1">
    <property type="nucleotide sequence ID" value="NZ_CP095043.1"/>
</dbReference>
<dbReference type="EMBL" id="CP095043">
    <property type="protein sequence ID" value="UOQ61161.1"/>
    <property type="molecule type" value="Genomic_DNA"/>
</dbReference>
<feature type="transmembrane region" description="Helical" evidence="7">
    <location>
        <begin position="32"/>
        <end position="55"/>
    </location>
</feature>
<dbReference type="Pfam" id="PF03631">
    <property type="entry name" value="Virul_fac_BrkB"/>
    <property type="match status" value="1"/>
</dbReference>
<evidence type="ECO:0000313" key="9">
    <source>
        <dbReference type="Proteomes" id="UP000831775"/>
    </source>
</evidence>
<protein>
    <submittedName>
        <fullName evidence="8">YihY/virulence factor BrkB family protein</fullName>
    </submittedName>
</protein>
<dbReference type="PANTHER" id="PTHR30213:SF1">
    <property type="entry name" value="INNER MEMBRANE PROTEIN YHJD"/>
    <property type="match status" value="1"/>
</dbReference>
<evidence type="ECO:0000256" key="7">
    <source>
        <dbReference type="SAM" id="Phobius"/>
    </source>
</evidence>
<name>A0ABY4FXY7_9MICO</name>
<evidence type="ECO:0000256" key="4">
    <source>
        <dbReference type="ARBA" id="ARBA00022989"/>
    </source>
</evidence>
<gene>
    <name evidence="8" type="ORF">MUN76_04100</name>
</gene>
<dbReference type="PANTHER" id="PTHR30213">
    <property type="entry name" value="INNER MEMBRANE PROTEIN YHJD"/>
    <property type="match status" value="1"/>
</dbReference>
<evidence type="ECO:0000256" key="5">
    <source>
        <dbReference type="ARBA" id="ARBA00023136"/>
    </source>
</evidence>
<proteinExistence type="predicted"/>
<feature type="compositionally biased region" description="Basic and acidic residues" evidence="6">
    <location>
        <begin position="309"/>
        <end position="324"/>
    </location>
</feature>
<feature type="transmembrane region" description="Helical" evidence="7">
    <location>
        <begin position="213"/>
        <end position="236"/>
    </location>
</feature>
<accession>A0ABY4FXY7</accession>
<dbReference type="InterPro" id="IPR017039">
    <property type="entry name" value="Virul_fac_BrkB"/>
</dbReference>
<feature type="transmembrane region" description="Helical" evidence="7">
    <location>
        <begin position="91"/>
        <end position="117"/>
    </location>
</feature>
<keyword evidence="9" id="KW-1185">Reference proteome</keyword>
<comment type="subcellular location">
    <subcellularLocation>
        <location evidence="1">Cell membrane</location>
        <topology evidence="1">Multi-pass membrane protein</topology>
    </subcellularLocation>
</comment>
<evidence type="ECO:0000313" key="8">
    <source>
        <dbReference type="EMBL" id="UOQ61161.1"/>
    </source>
</evidence>
<feature type="transmembrane region" description="Helical" evidence="7">
    <location>
        <begin position="129"/>
        <end position="162"/>
    </location>
</feature>
<feature type="region of interest" description="Disordered" evidence="6">
    <location>
        <begin position="304"/>
        <end position="324"/>
    </location>
</feature>
<keyword evidence="5 7" id="KW-0472">Membrane</keyword>
<feature type="transmembrane region" description="Helical" evidence="7">
    <location>
        <begin position="248"/>
        <end position="274"/>
    </location>
</feature>
<evidence type="ECO:0000256" key="6">
    <source>
        <dbReference type="SAM" id="MobiDB-lite"/>
    </source>
</evidence>
<organism evidence="8 9">
    <name type="scientific">Leucobacter rhizosphaerae</name>
    <dbReference type="NCBI Taxonomy" id="2932245"/>
    <lineage>
        <taxon>Bacteria</taxon>
        <taxon>Bacillati</taxon>
        <taxon>Actinomycetota</taxon>
        <taxon>Actinomycetes</taxon>
        <taxon>Micrococcales</taxon>
        <taxon>Microbacteriaceae</taxon>
        <taxon>Leucobacter</taxon>
    </lineage>
</organism>
<keyword evidence="4 7" id="KW-1133">Transmembrane helix</keyword>
<evidence type="ECO:0000256" key="1">
    <source>
        <dbReference type="ARBA" id="ARBA00004651"/>
    </source>
</evidence>
<dbReference type="Proteomes" id="UP000831775">
    <property type="component" value="Chromosome"/>
</dbReference>
<evidence type="ECO:0000256" key="3">
    <source>
        <dbReference type="ARBA" id="ARBA00022692"/>
    </source>
</evidence>